<dbReference type="InterPro" id="IPR008969">
    <property type="entry name" value="CarboxyPept-like_regulatory"/>
</dbReference>
<dbReference type="InterPro" id="IPR007372">
    <property type="entry name" value="Lipid/polyisoprenoid-bd_YceI"/>
</dbReference>
<dbReference type="InterPro" id="IPR036761">
    <property type="entry name" value="TTHA0802/YceI-like_sf"/>
</dbReference>
<evidence type="ECO:0000313" key="3">
    <source>
        <dbReference type="EMBL" id="MFC5906775.1"/>
    </source>
</evidence>
<evidence type="ECO:0000256" key="1">
    <source>
        <dbReference type="ARBA" id="ARBA00008812"/>
    </source>
</evidence>
<comment type="caution">
    <text evidence="3">The sequence shown here is derived from an EMBL/GenBank/DDBJ whole genome shotgun (WGS) entry which is preliminary data.</text>
</comment>
<dbReference type="SUPFAM" id="SSF49464">
    <property type="entry name" value="Carboxypeptidase regulatory domain-like"/>
    <property type="match status" value="1"/>
</dbReference>
<accession>A0ABW1FYG4</accession>
<dbReference type="Proteomes" id="UP001596174">
    <property type="component" value="Unassembled WGS sequence"/>
</dbReference>
<dbReference type="Pfam" id="PF13620">
    <property type="entry name" value="CarboxypepD_reg"/>
    <property type="match status" value="1"/>
</dbReference>
<dbReference type="RefSeq" id="WP_380580525.1">
    <property type="nucleotide sequence ID" value="NZ_JBHSQJ010000019.1"/>
</dbReference>
<evidence type="ECO:0000259" key="2">
    <source>
        <dbReference type="SMART" id="SM00867"/>
    </source>
</evidence>
<sequence length="298" mass="32798">MLNDLLRRRRSARRASTGALELSAVFPTLSWGGGLLSCQLRSENGQPLPGAGVTLTDAMGRQVAQGETDPYGTYVVSLSPGEYRLSAGADGYLTHRETVLVEAGEHTGVGPVALERTENSALPPVGRWRIDPEHSTVRFTARHLALSRIHGRFNEFEGHVYVADPMDNSALQVVVHAASLDTNNRMRDAHLRSADFFDVERFPRIEFTSSRFSHRSGSRWTVQGGLTLHAVTRSVSLDTRYLGTGPDQFGGVRTAAVASAELHREDFTLNWREMFDRGIAIVGTTIEIELDIQAVLEE</sequence>
<keyword evidence="4" id="KW-1185">Reference proteome</keyword>
<dbReference type="Gene3D" id="2.60.40.1120">
    <property type="entry name" value="Carboxypeptidase-like, regulatory domain"/>
    <property type="match status" value="1"/>
</dbReference>
<dbReference type="Pfam" id="PF04264">
    <property type="entry name" value="YceI"/>
    <property type="match status" value="1"/>
</dbReference>
<comment type="similarity">
    <text evidence="1">Belongs to the UPF0312 family.</text>
</comment>
<dbReference type="Gene3D" id="2.40.128.110">
    <property type="entry name" value="Lipid/polyisoprenoid-binding, YceI-like"/>
    <property type="match status" value="1"/>
</dbReference>
<gene>
    <name evidence="3" type="ORF">ACFP3V_06050</name>
</gene>
<dbReference type="EMBL" id="JBHSQJ010000019">
    <property type="protein sequence ID" value="MFC5906775.1"/>
    <property type="molecule type" value="Genomic_DNA"/>
</dbReference>
<name>A0ABW1FYG4_9ACTN</name>
<evidence type="ECO:0000313" key="4">
    <source>
        <dbReference type="Proteomes" id="UP001596174"/>
    </source>
</evidence>
<proteinExistence type="inferred from homology"/>
<protein>
    <submittedName>
        <fullName evidence="3">YceI family protein</fullName>
    </submittedName>
</protein>
<dbReference type="SUPFAM" id="SSF101874">
    <property type="entry name" value="YceI-like"/>
    <property type="match status" value="1"/>
</dbReference>
<dbReference type="SMART" id="SM00867">
    <property type="entry name" value="YceI"/>
    <property type="match status" value="1"/>
</dbReference>
<organism evidence="3 4">
    <name type="scientific">Streptacidiphilus monticola</name>
    <dbReference type="NCBI Taxonomy" id="2161674"/>
    <lineage>
        <taxon>Bacteria</taxon>
        <taxon>Bacillati</taxon>
        <taxon>Actinomycetota</taxon>
        <taxon>Actinomycetes</taxon>
        <taxon>Kitasatosporales</taxon>
        <taxon>Streptomycetaceae</taxon>
        <taxon>Streptacidiphilus</taxon>
    </lineage>
</organism>
<dbReference type="PANTHER" id="PTHR34406:SF1">
    <property type="entry name" value="PROTEIN YCEI"/>
    <property type="match status" value="1"/>
</dbReference>
<feature type="domain" description="Lipid/polyisoprenoid-binding YceI-like" evidence="2">
    <location>
        <begin position="127"/>
        <end position="295"/>
    </location>
</feature>
<dbReference type="PANTHER" id="PTHR34406">
    <property type="entry name" value="PROTEIN YCEI"/>
    <property type="match status" value="1"/>
</dbReference>
<reference evidence="4" key="1">
    <citation type="journal article" date="2019" name="Int. J. Syst. Evol. Microbiol.">
        <title>The Global Catalogue of Microorganisms (GCM) 10K type strain sequencing project: providing services to taxonomists for standard genome sequencing and annotation.</title>
        <authorList>
            <consortium name="The Broad Institute Genomics Platform"/>
            <consortium name="The Broad Institute Genome Sequencing Center for Infectious Disease"/>
            <person name="Wu L."/>
            <person name="Ma J."/>
        </authorList>
    </citation>
    <scope>NUCLEOTIDE SEQUENCE [LARGE SCALE GENOMIC DNA]</scope>
    <source>
        <strain evidence="4">JCM 4816</strain>
    </source>
</reference>